<comment type="caution">
    <text evidence="2">The sequence shown here is derived from an EMBL/GenBank/DDBJ whole genome shotgun (WGS) entry which is preliminary data.</text>
</comment>
<dbReference type="InterPro" id="IPR029063">
    <property type="entry name" value="SAM-dependent_MTases_sf"/>
</dbReference>
<dbReference type="AlphaFoldDB" id="A0A1G2HZG0"/>
<gene>
    <name evidence="2" type="ORF">A3D35_02425</name>
</gene>
<evidence type="ECO:0000313" key="2">
    <source>
        <dbReference type="EMBL" id="OGZ67601.1"/>
    </source>
</evidence>
<sequence>MIKKDLQKYGQYKGDIFHKLDFNFEAGKKILDVGCGDGGDAEIFIKEFDLHVFSIDVYRHKNINNLKELTFKEATIYSIPFDNNTFDYIFLHDILHHIDEKEQLYEKQVKGLRELNRVLCPGGSIIIVEGNRYNPLFYPHMVLFRGHQHWKQSYFIKIIKDVFSKKEYNIQFKFFESHLYPGKFIILWKLYETLMEKFMPRAFLSYNVAIITKNK</sequence>
<name>A0A1G2HZG0_9BACT</name>
<dbReference type="PANTHER" id="PTHR43591:SF24">
    <property type="entry name" value="2-METHOXY-6-POLYPRENYL-1,4-BENZOQUINOL METHYLASE, MITOCHONDRIAL"/>
    <property type="match status" value="1"/>
</dbReference>
<organism evidence="2 3">
    <name type="scientific">Candidatus Staskawiczbacteria bacterium RIFCSPHIGHO2_02_FULL_34_9</name>
    <dbReference type="NCBI Taxonomy" id="1802206"/>
    <lineage>
        <taxon>Bacteria</taxon>
        <taxon>Candidatus Staskawicziibacteriota</taxon>
    </lineage>
</organism>
<dbReference type="GO" id="GO:0008757">
    <property type="term" value="F:S-adenosylmethionine-dependent methyltransferase activity"/>
    <property type="evidence" value="ECO:0007669"/>
    <property type="project" value="InterPro"/>
</dbReference>
<dbReference type="CDD" id="cd02440">
    <property type="entry name" value="AdoMet_MTases"/>
    <property type="match status" value="1"/>
</dbReference>
<dbReference type="PANTHER" id="PTHR43591">
    <property type="entry name" value="METHYLTRANSFERASE"/>
    <property type="match status" value="1"/>
</dbReference>
<evidence type="ECO:0000259" key="1">
    <source>
        <dbReference type="Pfam" id="PF08241"/>
    </source>
</evidence>
<protein>
    <recommendedName>
        <fullName evidence="1">Methyltransferase type 11 domain-containing protein</fullName>
    </recommendedName>
</protein>
<proteinExistence type="predicted"/>
<dbReference type="Gene3D" id="3.40.50.150">
    <property type="entry name" value="Vaccinia Virus protein VP39"/>
    <property type="match status" value="1"/>
</dbReference>
<reference evidence="2 3" key="1">
    <citation type="journal article" date="2016" name="Nat. Commun.">
        <title>Thousands of microbial genomes shed light on interconnected biogeochemical processes in an aquifer system.</title>
        <authorList>
            <person name="Anantharaman K."/>
            <person name="Brown C.T."/>
            <person name="Hug L.A."/>
            <person name="Sharon I."/>
            <person name="Castelle C.J."/>
            <person name="Probst A.J."/>
            <person name="Thomas B.C."/>
            <person name="Singh A."/>
            <person name="Wilkins M.J."/>
            <person name="Karaoz U."/>
            <person name="Brodie E.L."/>
            <person name="Williams K.H."/>
            <person name="Hubbard S.S."/>
            <person name="Banfield J.F."/>
        </authorList>
    </citation>
    <scope>NUCLEOTIDE SEQUENCE [LARGE SCALE GENOMIC DNA]</scope>
</reference>
<feature type="domain" description="Methyltransferase type 11" evidence="1">
    <location>
        <begin position="31"/>
        <end position="127"/>
    </location>
</feature>
<dbReference type="InterPro" id="IPR013216">
    <property type="entry name" value="Methyltransf_11"/>
</dbReference>
<accession>A0A1G2HZG0</accession>
<dbReference type="STRING" id="1802206.A3D35_02425"/>
<dbReference type="EMBL" id="MHOS01000034">
    <property type="protein sequence ID" value="OGZ67601.1"/>
    <property type="molecule type" value="Genomic_DNA"/>
</dbReference>
<evidence type="ECO:0000313" key="3">
    <source>
        <dbReference type="Proteomes" id="UP000176421"/>
    </source>
</evidence>
<dbReference type="SUPFAM" id="SSF53335">
    <property type="entry name" value="S-adenosyl-L-methionine-dependent methyltransferases"/>
    <property type="match status" value="1"/>
</dbReference>
<dbReference type="Pfam" id="PF08241">
    <property type="entry name" value="Methyltransf_11"/>
    <property type="match status" value="1"/>
</dbReference>
<dbReference type="Proteomes" id="UP000176421">
    <property type="component" value="Unassembled WGS sequence"/>
</dbReference>